<feature type="domain" description="Rhodanese" evidence="1">
    <location>
        <begin position="101"/>
        <end position="204"/>
    </location>
</feature>
<dbReference type="InterPro" id="IPR036873">
    <property type="entry name" value="Rhodanese-like_dom_sf"/>
</dbReference>
<evidence type="ECO:0000259" key="1">
    <source>
        <dbReference type="PROSITE" id="PS50206"/>
    </source>
</evidence>
<dbReference type="GeneID" id="25295645"/>
<dbReference type="CDD" id="cd01519">
    <property type="entry name" value="RHOD_HSP67B2"/>
    <property type="match status" value="1"/>
</dbReference>
<dbReference type="GO" id="GO:0004792">
    <property type="term" value="F:thiosulfate-cyanide sulfurtransferase activity"/>
    <property type="evidence" value="ECO:0007669"/>
    <property type="project" value="TreeGrafter"/>
</dbReference>
<dbReference type="Gene3D" id="3.40.250.10">
    <property type="entry name" value="Rhodanese-like domain"/>
    <property type="match status" value="1"/>
</dbReference>
<proteinExistence type="predicted"/>
<keyword evidence="3" id="KW-1185">Reference proteome</keyword>
<accession>A0A0D2ILG4</accession>
<dbReference type="Pfam" id="PF00581">
    <property type="entry name" value="Rhodanese"/>
    <property type="match status" value="1"/>
</dbReference>
<dbReference type="EMBL" id="KN847479">
    <property type="protein sequence ID" value="KIX04021.1"/>
    <property type="molecule type" value="Genomic_DNA"/>
</dbReference>
<dbReference type="HOGENOM" id="CLU_089574_0_0_1"/>
<dbReference type="RefSeq" id="XP_013271157.1">
    <property type="nucleotide sequence ID" value="XM_013415703.1"/>
</dbReference>
<evidence type="ECO:0000313" key="3">
    <source>
        <dbReference type="Proteomes" id="UP000053617"/>
    </source>
</evidence>
<name>A0A0D2ILG4_9EURO</name>
<dbReference type="STRING" id="1442369.A0A0D2ILG4"/>
<dbReference type="InterPro" id="IPR001763">
    <property type="entry name" value="Rhodanese-like_dom"/>
</dbReference>
<evidence type="ECO:0000313" key="2">
    <source>
        <dbReference type="EMBL" id="KIX04021.1"/>
    </source>
</evidence>
<dbReference type="OrthoDB" id="566238at2759"/>
<dbReference type="AlphaFoldDB" id="A0A0D2ILG4"/>
<protein>
    <recommendedName>
        <fullName evidence="1">Rhodanese domain-containing protein</fullName>
    </recommendedName>
</protein>
<dbReference type="Proteomes" id="UP000053617">
    <property type="component" value="Unassembled WGS sequence"/>
</dbReference>
<dbReference type="SUPFAM" id="SSF52821">
    <property type="entry name" value="Rhodanese/Cell cycle control phosphatase"/>
    <property type="match status" value="1"/>
</dbReference>
<gene>
    <name evidence="2" type="ORF">Z518_07574</name>
</gene>
<sequence length="206" mass="22730">MASERALYTLSRSLKRLPSRTAAFSVQVDSTQQTRCASRLSSGVLQKDQYAQSLSISCHRQPKRHFTTTLAARKDDSSSSTSTTPPTIYTFSEIQSLADTPSPNRILIDVREPSELKSTGKIPGSYNLPITSAPDGFFLPAEEFEERFGWQKPGEKDEVIFYCKAGVRSRAAAKLAEQAGFGGKIGEFPGSWIEWEGSGGRIEREK</sequence>
<dbReference type="SMART" id="SM00450">
    <property type="entry name" value="RHOD"/>
    <property type="match status" value="1"/>
</dbReference>
<reference evidence="2 3" key="1">
    <citation type="submission" date="2015-01" db="EMBL/GenBank/DDBJ databases">
        <title>The Genome Sequence of Rhinocladiella mackenzie CBS 650.93.</title>
        <authorList>
            <consortium name="The Broad Institute Genomics Platform"/>
            <person name="Cuomo C."/>
            <person name="de Hoog S."/>
            <person name="Gorbushina A."/>
            <person name="Stielow B."/>
            <person name="Teixiera M."/>
            <person name="Abouelleil A."/>
            <person name="Chapman S.B."/>
            <person name="Priest M."/>
            <person name="Young S.K."/>
            <person name="Wortman J."/>
            <person name="Nusbaum C."/>
            <person name="Birren B."/>
        </authorList>
    </citation>
    <scope>NUCLEOTIDE SEQUENCE [LARGE SCALE GENOMIC DNA]</scope>
    <source>
        <strain evidence="2 3">CBS 650.93</strain>
    </source>
</reference>
<dbReference type="GO" id="GO:0005739">
    <property type="term" value="C:mitochondrion"/>
    <property type="evidence" value="ECO:0007669"/>
    <property type="project" value="TreeGrafter"/>
</dbReference>
<dbReference type="PROSITE" id="PS50206">
    <property type="entry name" value="RHODANESE_3"/>
    <property type="match status" value="1"/>
</dbReference>
<organism evidence="2 3">
    <name type="scientific">Rhinocladiella mackenziei CBS 650.93</name>
    <dbReference type="NCBI Taxonomy" id="1442369"/>
    <lineage>
        <taxon>Eukaryota</taxon>
        <taxon>Fungi</taxon>
        <taxon>Dikarya</taxon>
        <taxon>Ascomycota</taxon>
        <taxon>Pezizomycotina</taxon>
        <taxon>Eurotiomycetes</taxon>
        <taxon>Chaetothyriomycetidae</taxon>
        <taxon>Chaetothyriales</taxon>
        <taxon>Herpotrichiellaceae</taxon>
        <taxon>Rhinocladiella</taxon>
    </lineage>
</organism>
<dbReference type="PANTHER" id="PTHR44086:SF10">
    <property type="entry name" value="THIOSULFATE SULFURTRANSFERASE_RHODANESE-LIKE DOMAIN-CONTAINING PROTEIN 3"/>
    <property type="match status" value="1"/>
</dbReference>
<dbReference type="PANTHER" id="PTHR44086">
    <property type="entry name" value="THIOSULFATE SULFURTRANSFERASE RDL2, MITOCHONDRIAL-RELATED"/>
    <property type="match status" value="1"/>
</dbReference>
<dbReference type="VEuPathDB" id="FungiDB:Z518_07574"/>